<evidence type="ECO:0000313" key="3">
    <source>
        <dbReference type="Proteomes" id="UP000313231"/>
    </source>
</evidence>
<gene>
    <name evidence="2" type="ORF">FHP29_13040</name>
</gene>
<evidence type="ECO:0000256" key="1">
    <source>
        <dbReference type="ARBA" id="ARBA00008525"/>
    </source>
</evidence>
<comment type="similarity">
    <text evidence="1">Belongs to the UPF0167 family.</text>
</comment>
<dbReference type="EMBL" id="VDMP01000024">
    <property type="protein sequence ID" value="TNM39777.1"/>
    <property type="molecule type" value="Genomic_DNA"/>
</dbReference>
<dbReference type="AlphaFoldDB" id="A0A5C4VVD3"/>
<dbReference type="InterPro" id="IPR005363">
    <property type="entry name" value="UPF0167"/>
</dbReference>
<reference evidence="2 3" key="1">
    <citation type="journal article" date="2016" name="Int. J. Syst. Evol. Microbiol.">
        <title>Nocardioides albidus sp. nov., an actinobacterium isolated from garden soil.</title>
        <authorList>
            <person name="Singh H."/>
            <person name="Du J."/>
            <person name="Trinh H."/>
            <person name="Won K."/>
            <person name="Yang J.E."/>
            <person name="Yin C."/>
            <person name="Kook M."/>
            <person name="Yi T.H."/>
        </authorList>
    </citation>
    <scope>NUCLEOTIDE SEQUENCE [LARGE SCALE GENOMIC DNA]</scope>
    <source>
        <strain evidence="2 3">CCTCC AB 2015297</strain>
    </source>
</reference>
<dbReference type="OrthoDB" id="7065534at2"/>
<accession>A0A5C4VVD3</accession>
<name>A0A5C4VVD3_9ACTN</name>
<comment type="caution">
    <text evidence="2">The sequence shown here is derived from an EMBL/GenBank/DDBJ whole genome shotgun (WGS) entry which is preliminary data.</text>
</comment>
<evidence type="ECO:0000313" key="2">
    <source>
        <dbReference type="EMBL" id="TNM39777.1"/>
    </source>
</evidence>
<dbReference type="Pfam" id="PF03691">
    <property type="entry name" value="UPF0167"/>
    <property type="match status" value="1"/>
</dbReference>
<protein>
    <submittedName>
        <fullName evidence="2">CbrC family protein</fullName>
    </submittedName>
</protein>
<dbReference type="Proteomes" id="UP000313231">
    <property type="component" value="Unassembled WGS sequence"/>
</dbReference>
<organism evidence="2 3">
    <name type="scientific">Nocardioides albidus</name>
    <dbReference type="NCBI Taxonomy" id="1517589"/>
    <lineage>
        <taxon>Bacteria</taxon>
        <taxon>Bacillati</taxon>
        <taxon>Actinomycetota</taxon>
        <taxon>Actinomycetes</taxon>
        <taxon>Propionibacteriales</taxon>
        <taxon>Nocardioidaceae</taxon>
        <taxon>Nocardioides</taxon>
    </lineage>
</organism>
<keyword evidence="3" id="KW-1185">Reference proteome</keyword>
<proteinExistence type="inferred from homology"/>
<sequence>METVVPPVFRYHPDPRATGAVRQADDECERCGQARGLIYAGPTYAVDEVEFICPWCIADGSAASEFEAEFTTVDGAPSDVPEDVLDEVLRRTPGFAGWQQERWLFHCSDAAEFLGRVGYEDVVDIESAIEALVLDGWPSDVLRHMRADGDLTGYLFRCRHCGTKLAYADAS</sequence>
<dbReference type="RefSeq" id="WP_139623266.1">
    <property type="nucleotide sequence ID" value="NZ_VDMP01000024.1"/>
</dbReference>